<keyword evidence="3" id="KW-1185">Reference proteome</keyword>
<proteinExistence type="predicted"/>
<reference evidence="2 3" key="1">
    <citation type="submission" date="2016-10" db="EMBL/GenBank/DDBJ databases">
        <authorList>
            <person name="de Groot N.N."/>
        </authorList>
    </citation>
    <scope>NUCLEOTIDE SEQUENCE [LARGE SCALE GENOMIC DNA]</scope>
    <source>
        <strain evidence="2 3">RK1</strain>
    </source>
</reference>
<protein>
    <recommendedName>
        <fullName evidence="4">MORN repeat variant</fullName>
    </recommendedName>
</protein>
<feature type="signal peptide" evidence="1">
    <location>
        <begin position="1"/>
        <end position="19"/>
    </location>
</feature>
<dbReference type="InterPro" id="IPR011652">
    <property type="entry name" value="MORN_2"/>
</dbReference>
<dbReference type="SUPFAM" id="SSF82185">
    <property type="entry name" value="Histone H3 K4-specific methyltransferase SET7/9 N-terminal domain"/>
    <property type="match status" value="1"/>
</dbReference>
<dbReference type="Pfam" id="PF07661">
    <property type="entry name" value="MORN_2"/>
    <property type="match status" value="2"/>
</dbReference>
<sequence>MRVSLLIYLLLIPASMVLAHGLDTVPKPPVYYESAPNGQTRFFYDDHYFLADKNCQFKAVERVANYDFPQRMFIGPFIDFNNEGRVVLRGSYLNGKKEGKFTAYHPNGHLKWEGTYIQDVPDGLWKYSYPDGKPLLEVEYGDEGIKIRNFWDRRGRQQVINGNGKYEFAIEADGYNEFGYMRYNRKGKVVDGQPHGNWIIEYVFDDGKKEGAGHEFYQHGRFIRGYESYKDEEFFDAPRYRLLPVDFFTRGEALIGKECAIDEYSGFTGYLSQHLEDWFEGKVAEMPDPLHIKFTVAVTRTGESGKIEMDSTFAGKRYADLLREGIQWVTFWFPSFANGEFINDTLTVTMEVFPDAADRKLRFFDVKIRREKGI</sequence>
<keyword evidence="1" id="KW-0732">Signal</keyword>
<dbReference type="AlphaFoldDB" id="A0A1I3KR52"/>
<dbReference type="Proteomes" id="UP000198670">
    <property type="component" value="Unassembled WGS sequence"/>
</dbReference>
<dbReference type="STRING" id="1477437.SAMN05444682_105277"/>
<evidence type="ECO:0008006" key="4">
    <source>
        <dbReference type="Google" id="ProtNLM"/>
    </source>
</evidence>
<dbReference type="EMBL" id="FOQO01000005">
    <property type="protein sequence ID" value="SFI74989.1"/>
    <property type="molecule type" value="Genomic_DNA"/>
</dbReference>
<dbReference type="OrthoDB" id="9812355at2"/>
<evidence type="ECO:0000313" key="2">
    <source>
        <dbReference type="EMBL" id="SFI74989.1"/>
    </source>
</evidence>
<organism evidence="2 3">
    <name type="scientific">Parapedobacter indicus</name>
    <dbReference type="NCBI Taxonomy" id="1477437"/>
    <lineage>
        <taxon>Bacteria</taxon>
        <taxon>Pseudomonadati</taxon>
        <taxon>Bacteroidota</taxon>
        <taxon>Sphingobacteriia</taxon>
        <taxon>Sphingobacteriales</taxon>
        <taxon>Sphingobacteriaceae</taxon>
        <taxon>Parapedobacter</taxon>
    </lineage>
</organism>
<feature type="chain" id="PRO_5011441529" description="MORN repeat variant" evidence="1">
    <location>
        <begin position="20"/>
        <end position="374"/>
    </location>
</feature>
<name>A0A1I3KR52_9SPHI</name>
<accession>A0A1I3KR52</accession>
<gene>
    <name evidence="2" type="ORF">SAMN05444682_105277</name>
</gene>
<evidence type="ECO:0000313" key="3">
    <source>
        <dbReference type="Proteomes" id="UP000198670"/>
    </source>
</evidence>
<evidence type="ECO:0000256" key="1">
    <source>
        <dbReference type="SAM" id="SignalP"/>
    </source>
</evidence>
<dbReference type="Gene3D" id="2.20.110.10">
    <property type="entry name" value="Histone H3 K4-specific methyltransferase SET7/9 N-terminal domain"/>
    <property type="match status" value="1"/>
</dbReference>
<dbReference type="RefSeq" id="WP_104443713.1">
    <property type="nucleotide sequence ID" value="NZ_FOQO01000005.1"/>
</dbReference>